<keyword evidence="2" id="KW-1185">Reference proteome</keyword>
<evidence type="ECO:0008006" key="3">
    <source>
        <dbReference type="Google" id="ProtNLM"/>
    </source>
</evidence>
<reference evidence="1 2" key="1">
    <citation type="submission" date="2024-06" db="EMBL/GenBank/DDBJ databases">
        <title>Genomic Encyclopedia of Type Strains, Phase IV (KMG-IV): sequencing the most valuable type-strain genomes for metagenomic binning, comparative biology and taxonomic classification.</title>
        <authorList>
            <person name="Goeker M."/>
        </authorList>
    </citation>
    <scope>NUCLEOTIDE SEQUENCE [LARGE SCALE GENOMIC DNA]</scope>
    <source>
        <strain evidence="1 2">DSM 29492</strain>
    </source>
</reference>
<dbReference type="RefSeq" id="WP_257463696.1">
    <property type="nucleotide sequence ID" value="NZ_BAABXN010000001.1"/>
</dbReference>
<sequence length="306" mass="36737">MSREIQLYKKFSVGIAMNTTLQEFADLLNKYEPYIDNFYGSLPLGDKYHGRTFIAQQFQNQEMQEKFWKIARMINESGINLEIVFNTDGLTEEDFKECKYQLEKEGIVVNKIAVLDWYFDSVKKLFPSVKIIDSVNNMKNTLEGFREIRHDYDEIVIGRHFIRNENVLRVVQDELHAKTVLLLNNGCSHICGGCRTQEYCRQSYEKERDRYSPEYVYALQSIMPYELHENFFDISRIDLFKLSTRNADTEFIHKCLDSYIYNNAREYVEKSSHHYLLWSRLIWHMQYFDSFNYDRIYQLKREICKC</sequence>
<dbReference type="Proteomes" id="UP001549106">
    <property type="component" value="Unassembled WGS sequence"/>
</dbReference>
<comment type="caution">
    <text evidence="1">The sequence shown here is derived from an EMBL/GenBank/DDBJ whole genome shotgun (WGS) entry which is preliminary data.</text>
</comment>
<dbReference type="EMBL" id="JBEPMJ010000001">
    <property type="protein sequence ID" value="MET3748903.1"/>
    <property type="molecule type" value="Genomic_DNA"/>
</dbReference>
<proteinExistence type="predicted"/>
<evidence type="ECO:0000313" key="1">
    <source>
        <dbReference type="EMBL" id="MET3748903.1"/>
    </source>
</evidence>
<protein>
    <recommendedName>
        <fullName evidence="3">U32 family peptidase</fullName>
    </recommendedName>
</protein>
<gene>
    <name evidence="1" type="ORF">ABID24_000119</name>
</gene>
<evidence type="ECO:0000313" key="2">
    <source>
        <dbReference type="Proteomes" id="UP001549106"/>
    </source>
</evidence>
<accession>A0ABV2M0F2</accession>
<organism evidence="1 2">
    <name type="scientific">Blautia caecimuris</name>
    <dbReference type="NCBI Taxonomy" id="1796615"/>
    <lineage>
        <taxon>Bacteria</taxon>
        <taxon>Bacillati</taxon>
        <taxon>Bacillota</taxon>
        <taxon>Clostridia</taxon>
        <taxon>Lachnospirales</taxon>
        <taxon>Lachnospiraceae</taxon>
        <taxon>Blautia</taxon>
    </lineage>
</organism>
<name>A0ABV2M0F2_9FIRM</name>